<feature type="domain" description="Pseudouridine synthase RsuA/RluA-like" evidence="2">
    <location>
        <begin position="27"/>
        <end position="111"/>
    </location>
</feature>
<dbReference type="SUPFAM" id="SSF55120">
    <property type="entry name" value="Pseudouridine synthase"/>
    <property type="match status" value="1"/>
</dbReference>
<sequence length="145" mass="16229">MLPKSPNLPLARGKTFVGYFTLRWQQDTYELGRHYLVLCHGHLSTGKHIINARVKTSKTFPATSRVSAAGKPAWTQAEALCLLARGDQPFSLLLVLIRTGRTHQIRVHLKHAGHPTVCDEKYTDPAIFAEDVAWSSAGNFKIPRR</sequence>
<dbReference type="OrthoDB" id="424794at2759"/>
<protein>
    <recommendedName>
        <fullName evidence="2">Pseudouridine synthase RsuA/RluA-like domain-containing protein</fullName>
    </recommendedName>
</protein>
<name>A0A813BVZ1_9DINO</name>
<reference evidence="3" key="1">
    <citation type="submission" date="2021-02" db="EMBL/GenBank/DDBJ databases">
        <authorList>
            <person name="Dougan E. K."/>
            <person name="Rhodes N."/>
            <person name="Thang M."/>
            <person name="Chan C."/>
        </authorList>
    </citation>
    <scope>NUCLEOTIDE SEQUENCE</scope>
</reference>
<evidence type="ECO:0000259" key="2">
    <source>
        <dbReference type="Pfam" id="PF00849"/>
    </source>
</evidence>
<keyword evidence="4" id="KW-1185">Reference proteome</keyword>
<evidence type="ECO:0000313" key="4">
    <source>
        <dbReference type="Proteomes" id="UP000601435"/>
    </source>
</evidence>
<dbReference type="InterPro" id="IPR050188">
    <property type="entry name" value="RluA_PseudoU_synthase"/>
</dbReference>
<dbReference type="EMBL" id="CAJNJA010080885">
    <property type="protein sequence ID" value="CAE7928670.1"/>
    <property type="molecule type" value="Genomic_DNA"/>
</dbReference>
<organism evidence="3 4">
    <name type="scientific">Symbiodinium necroappetens</name>
    <dbReference type="NCBI Taxonomy" id="1628268"/>
    <lineage>
        <taxon>Eukaryota</taxon>
        <taxon>Sar</taxon>
        <taxon>Alveolata</taxon>
        <taxon>Dinophyceae</taxon>
        <taxon>Suessiales</taxon>
        <taxon>Symbiodiniaceae</taxon>
        <taxon>Symbiodinium</taxon>
    </lineage>
</organism>
<dbReference type="GO" id="GO:0000455">
    <property type="term" value="P:enzyme-directed rRNA pseudouridine synthesis"/>
    <property type="evidence" value="ECO:0007669"/>
    <property type="project" value="TreeGrafter"/>
</dbReference>
<dbReference type="Pfam" id="PF00849">
    <property type="entry name" value="PseudoU_synth_2"/>
    <property type="match status" value="1"/>
</dbReference>
<proteinExistence type="inferred from homology"/>
<dbReference type="AlphaFoldDB" id="A0A813BVZ1"/>
<dbReference type="InterPro" id="IPR020103">
    <property type="entry name" value="PsdUridine_synth_cat_dom_sf"/>
</dbReference>
<comment type="caution">
    <text evidence="3">The sequence shown here is derived from an EMBL/GenBank/DDBJ whole genome shotgun (WGS) entry which is preliminary data.</text>
</comment>
<dbReference type="InterPro" id="IPR006145">
    <property type="entry name" value="PsdUridine_synth_RsuA/RluA"/>
</dbReference>
<dbReference type="Proteomes" id="UP000601435">
    <property type="component" value="Unassembled WGS sequence"/>
</dbReference>
<evidence type="ECO:0000313" key="3">
    <source>
        <dbReference type="EMBL" id="CAE7928670.1"/>
    </source>
</evidence>
<gene>
    <name evidence="3" type="ORF">SNEC2469_LOCUS32221</name>
</gene>
<feature type="non-terminal residue" evidence="3">
    <location>
        <position position="145"/>
    </location>
</feature>
<dbReference type="Gene3D" id="3.30.2350.10">
    <property type="entry name" value="Pseudouridine synthase"/>
    <property type="match status" value="1"/>
</dbReference>
<dbReference type="PANTHER" id="PTHR21600:SF87">
    <property type="entry name" value="RNA PSEUDOURIDYLATE SYNTHASE DOMAIN-CONTAINING PROTEIN 1"/>
    <property type="match status" value="1"/>
</dbReference>
<accession>A0A813BVZ1</accession>
<comment type="similarity">
    <text evidence="1">Belongs to the pseudouridine synthase RluA family.</text>
</comment>
<dbReference type="PANTHER" id="PTHR21600">
    <property type="entry name" value="MITOCHONDRIAL RNA PSEUDOURIDINE SYNTHASE"/>
    <property type="match status" value="1"/>
</dbReference>
<dbReference type="GO" id="GO:0003723">
    <property type="term" value="F:RNA binding"/>
    <property type="evidence" value="ECO:0007669"/>
    <property type="project" value="InterPro"/>
</dbReference>
<evidence type="ECO:0000256" key="1">
    <source>
        <dbReference type="ARBA" id="ARBA00010876"/>
    </source>
</evidence>
<dbReference type="GO" id="GO:0009982">
    <property type="term" value="F:pseudouridine synthase activity"/>
    <property type="evidence" value="ECO:0007669"/>
    <property type="project" value="InterPro"/>
</dbReference>